<accession>A0AAV5QLE9</accession>
<evidence type="ECO:0000313" key="5">
    <source>
        <dbReference type="Proteomes" id="UP001360560"/>
    </source>
</evidence>
<keyword evidence="1" id="KW-0808">Transferase</keyword>
<dbReference type="Pfam" id="PF00583">
    <property type="entry name" value="Acetyltransf_1"/>
    <property type="match status" value="1"/>
</dbReference>
<evidence type="ECO:0000256" key="1">
    <source>
        <dbReference type="ARBA" id="ARBA00022679"/>
    </source>
</evidence>
<dbReference type="PANTHER" id="PTHR45910:SF1">
    <property type="entry name" value="N-ALPHA-ACETYLTRANSFERASE 20"/>
    <property type="match status" value="1"/>
</dbReference>
<organism evidence="4 5">
    <name type="scientific">Saccharomycopsis crataegensis</name>
    <dbReference type="NCBI Taxonomy" id="43959"/>
    <lineage>
        <taxon>Eukaryota</taxon>
        <taxon>Fungi</taxon>
        <taxon>Dikarya</taxon>
        <taxon>Ascomycota</taxon>
        <taxon>Saccharomycotina</taxon>
        <taxon>Saccharomycetes</taxon>
        <taxon>Saccharomycopsidaceae</taxon>
        <taxon>Saccharomycopsis</taxon>
    </lineage>
</organism>
<dbReference type="PROSITE" id="PS51186">
    <property type="entry name" value="GNAT"/>
    <property type="match status" value="1"/>
</dbReference>
<dbReference type="InterPro" id="IPR000182">
    <property type="entry name" value="GNAT_dom"/>
</dbReference>
<reference evidence="4 5" key="1">
    <citation type="journal article" date="2023" name="Elife">
        <title>Identification of key yeast species and microbe-microbe interactions impacting larval growth of Drosophila in the wild.</title>
        <authorList>
            <person name="Mure A."/>
            <person name="Sugiura Y."/>
            <person name="Maeda R."/>
            <person name="Honda K."/>
            <person name="Sakurai N."/>
            <person name="Takahashi Y."/>
            <person name="Watada M."/>
            <person name="Katoh T."/>
            <person name="Gotoh A."/>
            <person name="Gotoh Y."/>
            <person name="Taniguchi I."/>
            <person name="Nakamura K."/>
            <person name="Hayashi T."/>
            <person name="Katayama T."/>
            <person name="Uemura T."/>
            <person name="Hattori Y."/>
        </authorList>
    </citation>
    <scope>NUCLEOTIDE SEQUENCE [LARGE SCALE GENOMIC DNA]</scope>
    <source>
        <strain evidence="4 5">SC-9</strain>
    </source>
</reference>
<dbReference type="SUPFAM" id="SSF55729">
    <property type="entry name" value="Acyl-CoA N-acyltransferases (Nat)"/>
    <property type="match status" value="1"/>
</dbReference>
<dbReference type="AlphaFoldDB" id="A0AAV5QLE9"/>
<dbReference type="InterPro" id="IPR051646">
    <property type="entry name" value="NatB_acetyltransferase_subunit"/>
</dbReference>
<sequence>MTSIVPFQATDLFRLNPVNLDVFTENFPLTFYFQYLSEWPTLFYKSIEPTYNVELLTNEFVCSGYMMGKTEGRKMDWHAHITAVTVNPAYRRLGLASLLCVQLEELTKSDPYNVYFVDLFVKVTNKLALVLYEKLGYSVYRRVVGYYGSNPNPSVKDVDDDTDAYDMRKAMMRDTKKQSVRANGRDVRVLPHEINFD</sequence>
<dbReference type="CDD" id="cd04301">
    <property type="entry name" value="NAT_SF"/>
    <property type="match status" value="1"/>
</dbReference>
<proteinExistence type="predicted"/>
<keyword evidence="2" id="KW-0012">Acyltransferase</keyword>
<feature type="domain" description="N-acetyltransferase" evidence="3">
    <location>
        <begin position="2"/>
        <end position="172"/>
    </location>
</feature>
<dbReference type="GeneID" id="90072987"/>
<dbReference type="PANTHER" id="PTHR45910">
    <property type="entry name" value="N-ALPHA-ACETYLTRANSFERASE 20"/>
    <property type="match status" value="1"/>
</dbReference>
<gene>
    <name evidence="4" type="ORF">DASC09_023330</name>
</gene>
<dbReference type="RefSeq" id="XP_064852008.1">
    <property type="nucleotide sequence ID" value="XM_064995936.1"/>
</dbReference>
<name>A0AAV5QLE9_9ASCO</name>
<dbReference type="FunFam" id="3.40.630.30:FF:000065">
    <property type="entry name" value="N-terminal acetyltransferase complex ARD1 subunit homolog"/>
    <property type="match status" value="1"/>
</dbReference>
<dbReference type="InterPro" id="IPR016181">
    <property type="entry name" value="Acyl_CoA_acyltransferase"/>
</dbReference>
<evidence type="ECO:0000256" key="2">
    <source>
        <dbReference type="ARBA" id="ARBA00023315"/>
    </source>
</evidence>
<keyword evidence="5" id="KW-1185">Reference proteome</keyword>
<dbReference type="GO" id="GO:0031416">
    <property type="term" value="C:NatB complex"/>
    <property type="evidence" value="ECO:0007669"/>
    <property type="project" value="TreeGrafter"/>
</dbReference>
<dbReference type="GO" id="GO:0004596">
    <property type="term" value="F:protein-N-terminal amino-acid acetyltransferase activity"/>
    <property type="evidence" value="ECO:0007669"/>
    <property type="project" value="TreeGrafter"/>
</dbReference>
<comment type="caution">
    <text evidence="4">The sequence shown here is derived from an EMBL/GenBank/DDBJ whole genome shotgun (WGS) entry which is preliminary data.</text>
</comment>
<evidence type="ECO:0000259" key="3">
    <source>
        <dbReference type="PROSITE" id="PS51186"/>
    </source>
</evidence>
<dbReference type="Proteomes" id="UP001360560">
    <property type="component" value="Unassembled WGS sequence"/>
</dbReference>
<evidence type="ECO:0000313" key="4">
    <source>
        <dbReference type="EMBL" id="GMM35008.1"/>
    </source>
</evidence>
<protein>
    <submittedName>
        <fullName evidence="4">Peptide alpha-N-acetyltransferase complex B subunit</fullName>
    </submittedName>
</protein>
<dbReference type="Gene3D" id="3.40.630.30">
    <property type="match status" value="1"/>
</dbReference>
<dbReference type="EMBL" id="BTFZ01000004">
    <property type="protein sequence ID" value="GMM35008.1"/>
    <property type="molecule type" value="Genomic_DNA"/>
</dbReference>